<dbReference type="RefSeq" id="WP_038591665.1">
    <property type="nucleotide sequence ID" value="NZ_CP009211.1"/>
</dbReference>
<evidence type="ECO:0000256" key="8">
    <source>
        <dbReference type="ARBA" id="ARBA00023228"/>
    </source>
</evidence>
<dbReference type="OrthoDB" id="4332123at2"/>
<feature type="transmembrane region" description="Helical" evidence="26">
    <location>
        <begin position="404"/>
        <end position="422"/>
    </location>
</feature>
<dbReference type="EMBL" id="LT906467">
    <property type="protein sequence ID" value="SNV77450.1"/>
    <property type="molecule type" value="Genomic_DNA"/>
</dbReference>
<dbReference type="GO" id="GO:0005765">
    <property type="term" value="C:lysosomal membrane"/>
    <property type="evidence" value="ECO:0007669"/>
    <property type="project" value="UniProtKB-SubCell"/>
</dbReference>
<keyword evidence="30" id="KW-1185">Reference proteome</keyword>
<reference evidence="29 31" key="2">
    <citation type="submission" date="2017-06" db="EMBL/GenBank/DDBJ databases">
        <authorList>
            <consortium name="Pathogen Informatics"/>
        </authorList>
    </citation>
    <scope>NUCLEOTIDE SEQUENCE [LARGE SCALE GENOMIC DNA]</scope>
    <source>
        <strain evidence="29 31">NCTC13015</strain>
    </source>
</reference>
<comment type="catalytic activity">
    <reaction evidence="12">
        <text>L-alpha-aminoacyl-L-histidine(out) = L-alpha-aminoacyl-L-histidine(in)</text>
        <dbReference type="Rhea" id="RHEA:79375"/>
        <dbReference type="ChEBI" id="CHEBI:229967"/>
    </reaction>
</comment>
<dbReference type="GO" id="GO:0022857">
    <property type="term" value="F:transmembrane transporter activity"/>
    <property type="evidence" value="ECO:0007669"/>
    <property type="project" value="InterPro"/>
</dbReference>
<keyword evidence="7 26" id="KW-0472">Membrane</keyword>
<dbReference type="PANTHER" id="PTHR23512">
    <property type="entry name" value="MAJOR FACILITATOR SUPERFAMILY DOMAIN-CONTAINING PROTEIN 1"/>
    <property type="match status" value="1"/>
</dbReference>
<comment type="similarity">
    <text evidence="3">Belongs to the major facilitator superfamily.</text>
</comment>
<evidence type="ECO:0000256" key="4">
    <source>
        <dbReference type="ARBA" id="ARBA00022448"/>
    </source>
</evidence>
<evidence type="ECO:0000256" key="18">
    <source>
        <dbReference type="ARBA" id="ARBA00044903"/>
    </source>
</evidence>
<evidence type="ECO:0000256" key="23">
    <source>
        <dbReference type="ARBA" id="ARBA00045018"/>
    </source>
</evidence>
<dbReference type="EMBL" id="CP009211">
    <property type="protein sequence ID" value="AIJ33942.1"/>
    <property type="molecule type" value="Genomic_DNA"/>
</dbReference>
<comment type="subunit">
    <text evidence="25">Homodimer. Interacts with lysosomal protein GLMP (via lumenal domain); the interaction starts while both proteins are still in the endoplasmic reticulum and is required for stabilization of MFSD1 in lysosomes but has no direct effect on its targeting to lysosomes or transporter activity.</text>
</comment>
<dbReference type="Proteomes" id="UP000028780">
    <property type="component" value="Chromosome"/>
</dbReference>
<accession>A0A076NSN7</accession>
<evidence type="ECO:0000256" key="17">
    <source>
        <dbReference type="ARBA" id="ARBA00044900"/>
    </source>
</evidence>
<evidence type="ECO:0000313" key="30">
    <source>
        <dbReference type="Proteomes" id="UP000028780"/>
    </source>
</evidence>
<feature type="domain" description="Major facilitator superfamily (MFS) profile" evidence="27">
    <location>
        <begin position="13"/>
        <end position="431"/>
    </location>
</feature>
<evidence type="ECO:0000256" key="12">
    <source>
        <dbReference type="ARBA" id="ARBA00044884"/>
    </source>
</evidence>
<feature type="transmembrane region" description="Helical" evidence="26">
    <location>
        <begin position="145"/>
        <end position="167"/>
    </location>
</feature>
<dbReference type="InterPro" id="IPR036259">
    <property type="entry name" value="MFS_trans_sf"/>
</dbReference>
<comment type="catalytic activity">
    <reaction evidence="9">
        <text>L-lysyl-L-alanine(out) = L-lysyl-L-alanine(in)</text>
        <dbReference type="Rhea" id="RHEA:79399"/>
        <dbReference type="ChEBI" id="CHEBI:229954"/>
    </reaction>
</comment>
<evidence type="ECO:0000256" key="13">
    <source>
        <dbReference type="ARBA" id="ARBA00044891"/>
    </source>
</evidence>
<evidence type="ECO:0000256" key="1">
    <source>
        <dbReference type="ARBA" id="ARBA00004155"/>
    </source>
</evidence>
<evidence type="ECO:0000256" key="26">
    <source>
        <dbReference type="SAM" id="Phobius"/>
    </source>
</evidence>
<comment type="catalytic activity">
    <reaction evidence="19">
        <text>L-histidyl-L-alpha-amino acid(out) = L-histidyl-L-alpha-amino acid(in)</text>
        <dbReference type="Rhea" id="RHEA:79379"/>
        <dbReference type="ChEBI" id="CHEBI:229964"/>
    </reaction>
</comment>
<dbReference type="SUPFAM" id="SSF103473">
    <property type="entry name" value="MFS general substrate transporter"/>
    <property type="match status" value="1"/>
</dbReference>
<reference evidence="28 30" key="1">
    <citation type="submission" date="2014-08" db="EMBL/GenBank/DDBJ databases">
        <title>Complete genome sequence of Corynebacterium imitans DSM 44264, isolated from a five-month-old boy with suspected pharyngeal diphtheria.</title>
        <authorList>
            <person name="Mollmann S."/>
            <person name="Albersmeier A."/>
            <person name="Ruckert C."/>
            <person name="Tauch A."/>
        </authorList>
    </citation>
    <scope>NUCLEOTIDE SEQUENCE [LARGE SCALE GENOMIC DNA]</scope>
    <source>
        <strain evidence="28 30">DSM 44264</strain>
    </source>
</reference>
<dbReference type="GO" id="GO:0005886">
    <property type="term" value="C:plasma membrane"/>
    <property type="evidence" value="ECO:0007669"/>
    <property type="project" value="UniProtKB-SubCell"/>
</dbReference>
<feature type="transmembrane region" description="Helical" evidence="26">
    <location>
        <begin position="329"/>
        <end position="350"/>
    </location>
</feature>
<comment type="catalytic activity">
    <reaction evidence="17">
        <text>L-lysyl-L-lysine(out) = L-lysyl-L-lysine(in)</text>
        <dbReference type="Rhea" id="RHEA:79403"/>
        <dbReference type="ChEBI" id="CHEBI:229956"/>
    </reaction>
</comment>
<dbReference type="eggNOG" id="COG2223">
    <property type="taxonomic scope" value="Bacteria"/>
</dbReference>
<keyword evidence="5 26" id="KW-0812">Transmembrane</keyword>
<evidence type="ECO:0000256" key="9">
    <source>
        <dbReference type="ARBA" id="ARBA00044876"/>
    </source>
</evidence>
<dbReference type="CDD" id="cd06174">
    <property type="entry name" value="MFS"/>
    <property type="match status" value="1"/>
</dbReference>
<keyword evidence="4" id="KW-0813">Transport</keyword>
<dbReference type="STRING" id="156978.CIMIT_08500"/>
<feature type="transmembrane region" description="Helical" evidence="26">
    <location>
        <begin position="304"/>
        <end position="323"/>
    </location>
</feature>
<comment type="catalytic activity">
    <reaction evidence="13">
        <text>L-lysyl-L-alpha-amino acid(out) = L-lysyl-L-alpha-amino acid(in)</text>
        <dbReference type="Rhea" id="RHEA:79387"/>
        <dbReference type="ChEBI" id="CHEBI:229965"/>
    </reaction>
</comment>
<feature type="transmembrane region" description="Helical" evidence="26">
    <location>
        <begin position="235"/>
        <end position="259"/>
    </location>
</feature>
<dbReference type="Gene3D" id="1.20.1250.20">
    <property type="entry name" value="MFS general substrate transporter like domains"/>
    <property type="match status" value="2"/>
</dbReference>
<feature type="transmembrane region" description="Helical" evidence="26">
    <location>
        <begin position="271"/>
        <end position="292"/>
    </location>
</feature>
<comment type="function">
    <text evidence="24">Lysosomal dipeptide uniporter that selectively exports lysine, arginine or histidine-containing dipeptides with a net positive charge from the lysosome lumen into the cytosol. Could play a role in a specific type of protein O-glycosylation indirectly regulating macrophages migration and tissue invasion. Also essential for liver homeostasis.</text>
</comment>
<evidence type="ECO:0000256" key="22">
    <source>
        <dbReference type="ARBA" id="ARBA00044985"/>
    </source>
</evidence>
<feature type="transmembrane region" description="Helical" evidence="26">
    <location>
        <begin position="57"/>
        <end position="79"/>
    </location>
</feature>
<evidence type="ECO:0000256" key="14">
    <source>
        <dbReference type="ARBA" id="ARBA00044893"/>
    </source>
</evidence>
<comment type="catalytic activity">
    <reaction evidence="15">
        <text>L-aspartyl-L-lysine(out) = L-aspartyl-L-lysine(in)</text>
        <dbReference type="Rhea" id="RHEA:79411"/>
        <dbReference type="ChEBI" id="CHEBI:229953"/>
    </reaction>
</comment>
<evidence type="ECO:0000313" key="28">
    <source>
        <dbReference type="EMBL" id="AIJ33942.1"/>
    </source>
</evidence>
<feature type="transmembrane region" description="Helical" evidence="26">
    <location>
        <begin position="173"/>
        <end position="196"/>
    </location>
</feature>
<comment type="catalytic activity">
    <reaction evidence="20">
        <text>L-alanyl-L-lysine(out) = L-alanyl-L-lysine(in)</text>
        <dbReference type="Rhea" id="RHEA:79415"/>
        <dbReference type="ChEBI" id="CHEBI:192470"/>
    </reaction>
</comment>
<comment type="subcellular location">
    <subcellularLocation>
        <location evidence="2">Cell membrane</location>
        <topology evidence="2">Multi-pass membrane protein</topology>
    </subcellularLocation>
    <subcellularLocation>
        <location evidence="1">Lysosome membrane</location>
        <topology evidence="1">Multi-pass membrane protein</topology>
    </subcellularLocation>
</comment>
<evidence type="ECO:0000256" key="24">
    <source>
        <dbReference type="ARBA" id="ARBA00045709"/>
    </source>
</evidence>
<dbReference type="PANTHER" id="PTHR23512:SF3">
    <property type="entry name" value="MAJOR FACILITATOR SUPERFAMILY DOMAIN-CONTAINING PROTEIN 1"/>
    <property type="match status" value="1"/>
</dbReference>
<evidence type="ECO:0000313" key="31">
    <source>
        <dbReference type="Proteomes" id="UP000215374"/>
    </source>
</evidence>
<evidence type="ECO:0000256" key="3">
    <source>
        <dbReference type="ARBA" id="ARBA00008335"/>
    </source>
</evidence>
<feature type="transmembrane region" description="Helical" evidence="26">
    <location>
        <begin position="86"/>
        <end position="106"/>
    </location>
</feature>
<evidence type="ECO:0000256" key="5">
    <source>
        <dbReference type="ARBA" id="ARBA00022692"/>
    </source>
</evidence>
<evidence type="ECO:0000256" key="20">
    <source>
        <dbReference type="ARBA" id="ARBA00044919"/>
    </source>
</evidence>
<feature type="transmembrane region" description="Helical" evidence="26">
    <location>
        <begin position="362"/>
        <end position="384"/>
    </location>
</feature>
<comment type="catalytic activity">
    <reaction evidence="16">
        <text>L-arginyl-L-alpha-amino acid(out) = L-arginyl-L-alpha-amino acid(in)</text>
        <dbReference type="Rhea" id="RHEA:79371"/>
        <dbReference type="ChEBI" id="CHEBI:84315"/>
    </reaction>
</comment>
<dbReference type="Proteomes" id="UP000215374">
    <property type="component" value="Chromosome 1"/>
</dbReference>
<evidence type="ECO:0000256" key="19">
    <source>
        <dbReference type="ARBA" id="ARBA00044912"/>
    </source>
</evidence>
<comment type="catalytic activity">
    <reaction evidence="11">
        <text>L-alpha-aminoacyl-L-arginine(out) = L-alpha-aminoacyl-L-arginine(in)</text>
        <dbReference type="Rhea" id="RHEA:79367"/>
        <dbReference type="ChEBI" id="CHEBI:229968"/>
    </reaction>
</comment>
<evidence type="ECO:0000256" key="2">
    <source>
        <dbReference type="ARBA" id="ARBA00004651"/>
    </source>
</evidence>
<evidence type="ECO:0000259" key="27">
    <source>
        <dbReference type="PROSITE" id="PS50850"/>
    </source>
</evidence>
<comment type="catalytic activity">
    <reaction evidence="18">
        <text>L-arginyl-glycine(out) = L-arginyl-glycine(in)</text>
        <dbReference type="Rhea" id="RHEA:79391"/>
        <dbReference type="ChEBI" id="CHEBI:229955"/>
    </reaction>
</comment>
<dbReference type="Pfam" id="PF07690">
    <property type="entry name" value="MFS_1"/>
    <property type="match status" value="1"/>
</dbReference>
<feature type="transmembrane region" description="Helical" evidence="26">
    <location>
        <begin position="112"/>
        <end position="133"/>
    </location>
</feature>
<evidence type="ECO:0000256" key="11">
    <source>
        <dbReference type="ARBA" id="ARBA00044881"/>
    </source>
</evidence>
<gene>
    <name evidence="29" type="primary">yjjL_1</name>
    <name evidence="28" type="ORF">CIMIT_08500</name>
    <name evidence="29" type="ORF">SAMEA4535761_01760</name>
</gene>
<comment type="catalytic activity">
    <reaction evidence="10">
        <text>L-histidyl-glycine(out) = L-histidyl-glycine(in)</text>
        <dbReference type="Rhea" id="RHEA:79395"/>
        <dbReference type="ChEBI" id="CHEBI:229957"/>
    </reaction>
</comment>
<dbReference type="InterPro" id="IPR011701">
    <property type="entry name" value="MFS"/>
</dbReference>
<sequence>MKKTTVSYHPREQVTRTALAVWWGAVAVYIVAIFGRTSFGVASMDAMARFEVSASQIAVFTAVQVGVYAAAQVPTGLAIDRFGPRFMLVSGAVVMAAGQIALGLTTSYGLALAARALIGLGDATAFLSVMRILPYWFPPRKTPLYTQLTGALGQLGQFLSAVPFLALLGARGWTVAFVSLGALGLIFALVAALVVSDSPEWSAMTREQRREVHAQKRAQRVPLAFTLRTVVRSPIAWEAFFIHGWVIFWMFSFSLLWGVPLMTQGMGLSEAQAGTALILFSVGNVIAAPIMGVVSARLGVRRDLASLWIGAIVPIAFAVLFASPEPRGFGAALVVTSLLGLCMPAGNFGFDTLREYLPAEMVATGTGLANMGGFLACMIGSQLVGVLLDWSAGGAEFTWADFRIAWLAFFGTAAVCLIGLLVSRRKAKRITRHVPIVSRT</sequence>
<evidence type="ECO:0000313" key="29">
    <source>
        <dbReference type="EMBL" id="SNV77450.1"/>
    </source>
</evidence>
<protein>
    <recommendedName>
        <fullName evidence="22">Lysosomal dipeptide transporter MFSD1</fullName>
    </recommendedName>
    <alternativeName>
        <fullName evidence="23">Major facilitator superfamily domain-containing protein 1</fullName>
    </alternativeName>
</protein>
<dbReference type="AlphaFoldDB" id="A0A076NSN7"/>
<evidence type="ECO:0000256" key="10">
    <source>
        <dbReference type="ARBA" id="ARBA00044878"/>
    </source>
</evidence>
<dbReference type="InterPro" id="IPR020846">
    <property type="entry name" value="MFS_dom"/>
</dbReference>
<evidence type="ECO:0000256" key="6">
    <source>
        <dbReference type="ARBA" id="ARBA00022989"/>
    </source>
</evidence>
<proteinExistence type="inferred from homology"/>
<dbReference type="InterPro" id="IPR052187">
    <property type="entry name" value="MFSD1"/>
</dbReference>
<keyword evidence="8" id="KW-0458">Lysosome</keyword>
<evidence type="ECO:0000256" key="21">
    <source>
        <dbReference type="ARBA" id="ARBA00044924"/>
    </source>
</evidence>
<organism evidence="28 30">
    <name type="scientific">Corynebacterium imitans</name>
    <dbReference type="NCBI Taxonomy" id="156978"/>
    <lineage>
        <taxon>Bacteria</taxon>
        <taxon>Bacillati</taxon>
        <taxon>Actinomycetota</taxon>
        <taxon>Actinomycetes</taxon>
        <taxon>Mycobacteriales</taxon>
        <taxon>Corynebacteriaceae</taxon>
        <taxon>Corynebacterium</taxon>
    </lineage>
</organism>
<evidence type="ECO:0000256" key="16">
    <source>
        <dbReference type="ARBA" id="ARBA00044899"/>
    </source>
</evidence>
<dbReference type="KEGG" id="cii:CIMIT_08500"/>
<name>A0A076NSN7_9CORY</name>
<evidence type="ECO:0000256" key="25">
    <source>
        <dbReference type="ARBA" id="ARBA00046376"/>
    </source>
</evidence>
<feature type="transmembrane region" description="Helical" evidence="26">
    <location>
        <begin position="20"/>
        <end position="37"/>
    </location>
</feature>
<dbReference type="HOGENOM" id="CLU_001265_62_1_11"/>
<evidence type="ECO:0000256" key="15">
    <source>
        <dbReference type="ARBA" id="ARBA00044898"/>
    </source>
</evidence>
<keyword evidence="6 26" id="KW-1133">Transmembrane helix</keyword>
<evidence type="ECO:0000256" key="7">
    <source>
        <dbReference type="ARBA" id="ARBA00023136"/>
    </source>
</evidence>
<comment type="catalytic activity">
    <reaction evidence="21">
        <text>L-lysyl-glycine(out) = L-lysyl-glycine(in)</text>
        <dbReference type="Rhea" id="RHEA:79407"/>
        <dbReference type="ChEBI" id="CHEBI:191202"/>
    </reaction>
</comment>
<comment type="catalytic activity">
    <reaction evidence="14">
        <text>L-alpha-aminoacyl-L-lysine(out) = L-alpha-aminoacyl-L-lysine(in)</text>
        <dbReference type="Rhea" id="RHEA:79383"/>
        <dbReference type="ChEBI" id="CHEBI:229966"/>
    </reaction>
</comment>
<dbReference type="PROSITE" id="PS50850">
    <property type="entry name" value="MFS"/>
    <property type="match status" value="1"/>
</dbReference>